<dbReference type="RefSeq" id="WP_121132100.1">
    <property type="nucleotide sequence ID" value="NZ_JBHUFK010000003.1"/>
</dbReference>
<dbReference type="Pfam" id="PF02826">
    <property type="entry name" value="2-Hacid_dh_C"/>
    <property type="match status" value="1"/>
</dbReference>
<dbReference type="SUPFAM" id="SSF52283">
    <property type="entry name" value="Formate/glycerate dehydrogenase catalytic domain-like"/>
    <property type="match status" value="1"/>
</dbReference>
<comment type="caution">
    <text evidence="7">The sequence shown here is derived from an EMBL/GenBank/DDBJ whole genome shotgun (WGS) entry which is preliminary data.</text>
</comment>
<gene>
    <name evidence="7" type="ORF">D8M05_12010</name>
</gene>
<dbReference type="SUPFAM" id="SSF51735">
    <property type="entry name" value="NAD(P)-binding Rossmann-fold domains"/>
    <property type="match status" value="1"/>
</dbReference>
<evidence type="ECO:0000256" key="4">
    <source>
        <dbReference type="RuleBase" id="RU003719"/>
    </source>
</evidence>
<dbReference type="PANTHER" id="PTHR42789">
    <property type="entry name" value="D-ISOMER SPECIFIC 2-HYDROXYACID DEHYDROGENASE FAMILY PROTEIN (AFU_ORTHOLOGUE AFUA_6G10090)"/>
    <property type="match status" value="1"/>
</dbReference>
<evidence type="ECO:0000259" key="5">
    <source>
        <dbReference type="Pfam" id="PF00389"/>
    </source>
</evidence>
<protein>
    <submittedName>
        <fullName evidence="7">3-phosphoglycerate dehydrogenase</fullName>
    </submittedName>
</protein>
<evidence type="ECO:0000256" key="1">
    <source>
        <dbReference type="ARBA" id="ARBA00005854"/>
    </source>
</evidence>
<dbReference type="InterPro" id="IPR006139">
    <property type="entry name" value="D-isomer_2_OHA_DH_cat_dom"/>
</dbReference>
<sequence>MMIYLNEHIHPEALETVGRHAEIVQDYSQIEEIHAIIVRTEPVTREIIEKAKNLKVIGKHGIGYDNIDVEAAKELGVSVVYTPTANFQAVAELIVTLMSSTSRNIVQNVERIKGGKLTTNAPADLVGTEMVGKTVALIGMGNVALTAAAILRNGYQMNITGYDPFVSNEKATSLGIKKYDSVAELLPEADYINVSVPLTDTTRNIISENELRLCKRSAILINTSRGGTVNETDLYQALKDGTIRAAASDVFVTEPPTLDHPLIQLENFVPTPHIGASTEESMYRMGTTVVREVLTVLAGDKAKYHVL</sequence>
<organism evidence="7 8">
    <name type="scientific">Oceanobacillus bengalensis</name>
    <dbReference type="NCBI Taxonomy" id="1435466"/>
    <lineage>
        <taxon>Bacteria</taxon>
        <taxon>Bacillati</taxon>
        <taxon>Bacillota</taxon>
        <taxon>Bacilli</taxon>
        <taxon>Bacillales</taxon>
        <taxon>Bacillaceae</taxon>
        <taxon>Oceanobacillus</taxon>
    </lineage>
</organism>
<dbReference type="InterPro" id="IPR006140">
    <property type="entry name" value="D-isomer_DH_NAD-bd"/>
</dbReference>
<accession>A0A494YYI2</accession>
<dbReference type="OrthoDB" id="9805416at2"/>
<dbReference type="AlphaFoldDB" id="A0A494YYI2"/>
<evidence type="ECO:0000256" key="2">
    <source>
        <dbReference type="ARBA" id="ARBA00023002"/>
    </source>
</evidence>
<dbReference type="Pfam" id="PF00389">
    <property type="entry name" value="2-Hacid_dh"/>
    <property type="match status" value="1"/>
</dbReference>
<keyword evidence="8" id="KW-1185">Reference proteome</keyword>
<dbReference type="CDD" id="cd12173">
    <property type="entry name" value="PGDH_4"/>
    <property type="match status" value="1"/>
</dbReference>
<dbReference type="PANTHER" id="PTHR42789:SF1">
    <property type="entry name" value="D-ISOMER SPECIFIC 2-HYDROXYACID DEHYDROGENASE FAMILY PROTEIN (AFU_ORTHOLOGUE AFUA_6G10090)"/>
    <property type="match status" value="1"/>
</dbReference>
<evidence type="ECO:0000259" key="6">
    <source>
        <dbReference type="Pfam" id="PF02826"/>
    </source>
</evidence>
<dbReference type="Proteomes" id="UP000281813">
    <property type="component" value="Unassembled WGS sequence"/>
</dbReference>
<comment type="similarity">
    <text evidence="1 4">Belongs to the D-isomer specific 2-hydroxyacid dehydrogenase family.</text>
</comment>
<feature type="domain" description="D-isomer specific 2-hydroxyacid dehydrogenase NAD-binding" evidence="6">
    <location>
        <begin position="96"/>
        <end position="275"/>
    </location>
</feature>
<dbReference type="GO" id="GO:0051287">
    <property type="term" value="F:NAD binding"/>
    <property type="evidence" value="ECO:0007669"/>
    <property type="project" value="InterPro"/>
</dbReference>
<keyword evidence="3" id="KW-0520">NAD</keyword>
<name>A0A494YYI2_9BACI</name>
<evidence type="ECO:0000313" key="8">
    <source>
        <dbReference type="Proteomes" id="UP000281813"/>
    </source>
</evidence>
<keyword evidence="2 4" id="KW-0560">Oxidoreductase</keyword>
<proteinExistence type="inferred from homology"/>
<evidence type="ECO:0000313" key="7">
    <source>
        <dbReference type="EMBL" id="RKQ14766.1"/>
    </source>
</evidence>
<feature type="domain" description="D-isomer specific 2-hydroxyacid dehydrogenase catalytic" evidence="5">
    <location>
        <begin position="28"/>
        <end position="305"/>
    </location>
</feature>
<dbReference type="Gene3D" id="3.40.50.720">
    <property type="entry name" value="NAD(P)-binding Rossmann-like Domain"/>
    <property type="match status" value="2"/>
</dbReference>
<dbReference type="InterPro" id="IPR050857">
    <property type="entry name" value="D-2-hydroxyacid_DH"/>
</dbReference>
<dbReference type="GO" id="GO:0016616">
    <property type="term" value="F:oxidoreductase activity, acting on the CH-OH group of donors, NAD or NADP as acceptor"/>
    <property type="evidence" value="ECO:0007669"/>
    <property type="project" value="InterPro"/>
</dbReference>
<dbReference type="InterPro" id="IPR036291">
    <property type="entry name" value="NAD(P)-bd_dom_sf"/>
</dbReference>
<dbReference type="EMBL" id="RBZO01000018">
    <property type="protein sequence ID" value="RKQ14766.1"/>
    <property type="molecule type" value="Genomic_DNA"/>
</dbReference>
<evidence type="ECO:0000256" key="3">
    <source>
        <dbReference type="ARBA" id="ARBA00023027"/>
    </source>
</evidence>
<reference evidence="7 8" key="1">
    <citation type="journal article" date="2015" name="Antonie Van Leeuwenhoek">
        <title>Oceanobacillus bengalensis sp. nov., a bacterium isolated from seawater of the Bay of Bengal.</title>
        <authorList>
            <person name="Yongchang O."/>
            <person name="Xiang W."/>
            <person name="Wang G."/>
        </authorList>
    </citation>
    <scope>NUCLEOTIDE SEQUENCE [LARGE SCALE GENOMIC DNA]</scope>
    <source>
        <strain evidence="7 8">MCCC 1K00260</strain>
    </source>
</reference>